<keyword evidence="2" id="KW-1185">Reference proteome</keyword>
<reference evidence="2" key="1">
    <citation type="journal article" date="2019" name="Int. J. Syst. Evol. Microbiol.">
        <title>The Global Catalogue of Microorganisms (GCM) 10K type strain sequencing project: providing services to taxonomists for standard genome sequencing and annotation.</title>
        <authorList>
            <consortium name="The Broad Institute Genomics Platform"/>
            <consortium name="The Broad Institute Genome Sequencing Center for Infectious Disease"/>
            <person name="Wu L."/>
            <person name="Ma J."/>
        </authorList>
    </citation>
    <scope>NUCLEOTIDE SEQUENCE [LARGE SCALE GENOMIC DNA]</scope>
    <source>
        <strain evidence="2">KCTC 62102</strain>
    </source>
</reference>
<dbReference type="Proteomes" id="UP001595445">
    <property type="component" value="Unassembled WGS sequence"/>
</dbReference>
<organism evidence="1 2">
    <name type="scientific">Tabrizicola soli</name>
    <dbReference type="NCBI Taxonomy" id="2185115"/>
    <lineage>
        <taxon>Bacteria</taxon>
        <taxon>Pseudomonadati</taxon>
        <taxon>Pseudomonadota</taxon>
        <taxon>Alphaproteobacteria</taxon>
        <taxon>Rhodobacterales</taxon>
        <taxon>Paracoccaceae</taxon>
        <taxon>Tabrizicola</taxon>
    </lineage>
</organism>
<dbReference type="RefSeq" id="WP_197647785.1">
    <property type="nucleotide sequence ID" value="NZ_JAEACP010000044.1"/>
</dbReference>
<evidence type="ECO:0000313" key="2">
    <source>
        <dbReference type="Proteomes" id="UP001595445"/>
    </source>
</evidence>
<gene>
    <name evidence="1" type="ORF">ACFOD6_17885</name>
</gene>
<accession>A0ABV7DYI1</accession>
<name>A0ABV7DYI1_9RHOB</name>
<comment type="caution">
    <text evidence="1">The sequence shown here is derived from an EMBL/GenBank/DDBJ whole genome shotgun (WGS) entry which is preliminary data.</text>
</comment>
<proteinExistence type="predicted"/>
<evidence type="ECO:0008006" key="3">
    <source>
        <dbReference type="Google" id="ProtNLM"/>
    </source>
</evidence>
<dbReference type="EMBL" id="JBHRSM010000039">
    <property type="protein sequence ID" value="MFC3087916.1"/>
    <property type="molecule type" value="Genomic_DNA"/>
</dbReference>
<sequence>MSKDVFDRIFSSAVALDKDFPIDSEARWITRKDDDDADLMANAKIQVRRLGQREVTAVVDHMDRKIFCASGYGRPNEPWERVKEIDGTPGLFALFVTEANIPSTATAARARNVLEGSYRGVAGYEGHSLLEVSEVFPELTFWEIERPEVDVYSTDIYRIAGSFVVRSYGHYPLEIGPKTKLKLVGLFEDGSSVMPFPLLLQGVISYSWSGLFLDVYRSIEQLYSAPKIERLAAKFSINCALSDLAEALESFISWRPKEEEALSLLLGEVSQPVRASIVNAFFQGTGDPPDATPAKCASYIYQLRNSHVHFRPAMKAAPMSPEKWDKIISAMCDAVLEIYEKFGHAFLVSRTPQASARIR</sequence>
<protein>
    <recommendedName>
        <fullName evidence="3">Apea-like HEPN domain-containing protein</fullName>
    </recommendedName>
</protein>
<evidence type="ECO:0000313" key="1">
    <source>
        <dbReference type="EMBL" id="MFC3087916.1"/>
    </source>
</evidence>